<dbReference type="SUPFAM" id="SSF55031">
    <property type="entry name" value="Bacterial exopeptidase dimerisation domain"/>
    <property type="match status" value="1"/>
</dbReference>
<keyword evidence="3" id="KW-0862">Zinc</keyword>
<comment type="similarity">
    <text evidence="1">Belongs to the peptidase M20 family.</text>
</comment>
<dbReference type="Proteomes" id="UP000242310">
    <property type="component" value="Unassembled WGS sequence"/>
</dbReference>
<proteinExistence type="inferred from homology"/>
<dbReference type="GO" id="GO:0016813">
    <property type="term" value="F:hydrolase activity, acting on carbon-nitrogen (but not peptide) bonds, in linear amidines"/>
    <property type="evidence" value="ECO:0007669"/>
    <property type="project" value="InterPro"/>
</dbReference>
<comment type="caution">
    <text evidence="5">The sequence shown here is derived from an EMBL/GenBank/DDBJ whole genome shotgun (WGS) entry which is preliminary data.</text>
</comment>
<feature type="binding site" evidence="3">
    <location>
        <position position="126"/>
    </location>
    <ligand>
        <name>Zn(2+)</name>
        <dbReference type="ChEBI" id="CHEBI:29105"/>
        <label>2</label>
    </ligand>
</feature>
<dbReference type="PANTHER" id="PTHR32494">
    <property type="entry name" value="ALLANTOATE DEIMINASE-RELATED"/>
    <property type="match status" value="1"/>
</dbReference>
<evidence type="ECO:0000256" key="1">
    <source>
        <dbReference type="ARBA" id="ARBA00006153"/>
    </source>
</evidence>
<dbReference type="InterPro" id="IPR011650">
    <property type="entry name" value="Peptidase_M20_dimer"/>
</dbReference>
<dbReference type="AlphaFoldDB" id="A0A2P8H9Q7"/>
<sequence length="407" mass="44935">MDINNERLLQYFKQFSAIGATPGGGVHRLALSDEDKQARDLFVELLHDLGAEVKIDDLGNIYGIKQGTNPEAEPVVIGSHLDSVPNGGKYDGAVGVLGALEVLATLVDAETTHQRTLIIVNFTNEEGARFPKPMIASGVLAGVYTTEDMHSLQDESGTTIREELERINYLGAPEHRLTNIDSFIELHIEQGPYLINENAHIGLVQGIHGLSWHDVKFTGKSDHAGPSPMKDRRDAGLSAMHALTRVEDYVLNLQDETRFTTGRFQLAPGVVNAVPGEARFSIDIRHPLNDTLKERIETIQQMIEDEAARRGVKSEMSDLSYMPPVPFSTRLLQAAERITSQKNIDAPQLYSGAGHDAMYMSHLGETLMLFIPSLDGVSHNEQEESRWEDIVTAVDVLGDLVLEQLNR</sequence>
<dbReference type="EMBL" id="PYAV01000012">
    <property type="protein sequence ID" value="PSL42944.1"/>
    <property type="molecule type" value="Genomic_DNA"/>
</dbReference>
<dbReference type="CDD" id="cd03884">
    <property type="entry name" value="M20_bAS"/>
    <property type="match status" value="1"/>
</dbReference>
<dbReference type="Gene3D" id="3.40.630.10">
    <property type="entry name" value="Zn peptidases"/>
    <property type="match status" value="1"/>
</dbReference>
<feature type="binding site" evidence="3">
    <location>
        <position position="379"/>
    </location>
    <ligand>
        <name>Zn(2+)</name>
        <dbReference type="ChEBI" id="CHEBI:29105"/>
        <label>2</label>
    </ligand>
</feature>
<name>A0A2P8H9Q7_9BACI</name>
<organism evidence="5 6">
    <name type="scientific">Salsuginibacillus halophilus</name>
    <dbReference type="NCBI Taxonomy" id="517424"/>
    <lineage>
        <taxon>Bacteria</taxon>
        <taxon>Bacillati</taxon>
        <taxon>Bacillota</taxon>
        <taxon>Bacilli</taxon>
        <taxon>Bacillales</taxon>
        <taxon>Bacillaceae</taxon>
        <taxon>Salsuginibacillus</taxon>
    </lineage>
</organism>
<dbReference type="SUPFAM" id="SSF53187">
    <property type="entry name" value="Zn-dependent exopeptidases"/>
    <property type="match status" value="1"/>
</dbReference>
<dbReference type="NCBIfam" id="TIGR01879">
    <property type="entry name" value="hydantase"/>
    <property type="match status" value="1"/>
</dbReference>
<keyword evidence="2 5" id="KW-0378">Hydrolase</keyword>
<dbReference type="InterPro" id="IPR036264">
    <property type="entry name" value="Bact_exopeptidase_dim_dom"/>
</dbReference>
<dbReference type="PIRSF" id="PIRSF001235">
    <property type="entry name" value="Amidase_carbamoylase"/>
    <property type="match status" value="1"/>
</dbReference>
<evidence type="ECO:0000259" key="4">
    <source>
        <dbReference type="Pfam" id="PF07687"/>
    </source>
</evidence>
<gene>
    <name evidence="5" type="ORF">B0H94_11227</name>
</gene>
<dbReference type="InterPro" id="IPR002933">
    <property type="entry name" value="Peptidase_M20"/>
</dbReference>
<evidence type="ECO:0000313" key="6">
    <source>
        <dbReference type="Proteomes" id="UP000242310"/>
    </source>
</evidence>
<evidence type="ECO:0000313" key="5">
    <source>
        <dbReference type="EMBL" id="PSL42944.1"/>
    </source>
</evidence>
<evidence type="ECO:0000256" key="3">
    <source>
        <dbReference type="PIRSR" id="PIRSR001235-1"/>
    </source>
</evidence>
<dbReference type="Pfam" id="PF01546">
    <property type="entry name" value="Peptidase_M20"/>
    <property type="match status" value="1"/>
</dbReference>
<feature type="binding site" evidence="3">
    <location>
        <position position="187"/>
    </location>
    <ligand>
        <name>Zn(2+)</name>
        <dbReference type="ChEBI" id="CHEBI:29105"/>
        <label>1</label>
    </ligand>
</feature>
<feature type="binding site" evidence="3">
    <location>
        <position position="91"/>
    </location>
    <ligand>
        <name>Zn(2+)</name>
        <dbReference type="ChEBI" id="CHEBI:29105"/>
        <label>2</label>
    </ligand>
</feature>
<dbReference type="InterPro" id="IPR010158">
    <property type="entry name" value="Amidase_Cbmase"/>
</dbReference>
<dbReference type="Pfam" id="PF07687">
    <property type="entry name" value="M20_dimer"/>
    <property type="match status" value="1"/>
</dbReference>
<reference evidence="5 6" key="1">
    <citation type="submission" date="2018-03" db="EMBL/GenBank/DDBJ databases">
        <title>Genomic Encyclopedia of Type Strains, Phase III (KMG-III): the genomes of soil and plant-associated and newly described type strains.</title>
        <authorList>
            <person name="Whitman W."/>
        </authorList>
    </citation>
    <scope>NUCLEOTIDE SEQUENCE [LARGE SCALE GENOMIC DNA]</scope>
    <source>
        <strain evidence="5 6">CGMCC 1.07653</strain>
    </source>
</reference>
<dbReference type="Gene3D" id="3.30.70.360">
    <property type="match status" value="1"/>
</dbReference>
<dbReference type="NCBIfam" id="NF006771">
    <property type="entry name" value="PRK09290.1-5"/>
    <property type="match status" value="1"/>
</dbReference>
<dbReference type="GO" id="GO:0046872">
    <property type="term" value="F:metal ion binding"/>
    <property type="evidence" value="ECO:0007669"/>
    <property type="project" value="UniProtKB-KW"/>
</dbReference>
<feature type="binding site" evidence="3">
    <location>
        <position position="80"/>
    </location>
    <ligand>
        <name>Zn(2+)</name>
        <dbReference type="ChEBI" id="CHEBI:29105"/>
        <label>1</label>
    </ligand>
</feature>
<accession>A0A2P8H9Q7</accession>
<feature type="domain" description="Peptidase M20 dimerisation" evidence="4">
    <location>
        <begin position="208"/>
        <end position="309"/>
    </location>
</feature>
<dbReference type="RefSeq" id="WP_106589480.1">
    <property type="nucleotide sequence ID" value="NZ_PYAV01000012.1"/>
</dbReference>
<dbReference type="PANTHER" id="PTHR32494:SF5">
    <property type="entry name" value="ALLANTOATE AMIDOHYDROLASE"/>
    <property type="match status" value="1"/>
</dbReference>
<keyword evidence="6" id="KW-1185">Reference proteome</keyword>
<evidence type="ECO:0000256" key="2">
    <source>
        <dbReference type="ARBA" id="ARBA00022801"/>
    </source>
</evidence>
<feature type="binding site" evidence="3">
    <location>
        <position position="91"/>
    </location>
    <ligand>
        <name>Zn(2+)</name>
        <dbReference type="ChEBI" id="CHEBI:29105"/>
        <label>1</label>
    </ligand>
</feature>
<dbReference type="OrthoDB" id="9808195at2"/>
<protein>
    <submittedName>
        <fullName evidence="5">N-carbamoyl-L-amino-acid hydrolase</fullName>
    </submittedName>
</protein>
<comment type="cofactor">
    <cofactor evidence="3">
        <name>Zn(2+)</name>
        <dbReference type="ChEBI" id="CHEBI:29105"/>
    </cofactor>
    <text evidence="3">Binds 2 Zn(2+) ions per subunit.</text>
</comment>
<keyword evidence="3" id="KW-0479">Metal-binding</keyword>